<evidence type="ECO:0000313" key="5">
    <source>
        <dbReference type="Proteomes" id="UP000094707"/>
    </source>
</evidence>
<gene>
    <name evidence="4" type="primary">yttP</name>
    <name evidence="4" type="ORF">MCBB_2094</name>
</gene>
<dbReference type="AlphaFoldDB" id="A0A1D3L4U1"/>
<proteinExistence type="predicted"/>
<dbReference type="KEGG" id="mcub:MCBB_2094"/>
<dbReference type="InterPro" id="IPR036271">
    <property type="entry name" value="Tet_transcr_reg_TetR-rel_C_sf"/>
</dbReference>
<keyword evidence="1 2" id="KW-0238">DNA-binding</keyword>
<organism evidence="4 5">
    <name type="scientific">Methanobacterium congolense</name>
    <dbReference type="NCBI Taxonomy" id="118062"/>
    <lineage>
        <taxon>Archaea</taxon>
        <taxon>Methanobacteriati</taxon>
        <taxon>Methanobacteriota</taxon>
        <taxon>Methanomada group</taxon>
        <taxon>Methanobacteria</taxon>
        <taxon>Methanobacteriales</taxon>
        <taxon>Methanobacteriaceae</taxon>
        <taxon>Methanobacterium</taxon>
    </lineage>
</organism>
<name>A0A1D3L4U1_9EURY</name>
<dbReference type="InterPro" id="IPR009057">
    <property type="entry name" value="Homeodomain-like_sf"/>
</dbReference>
<evidence type="ECO:0000259" key="3">
    <source>
        <dbReference type="PROSITE" id="PS50977"/>
    </source>
</evidence>
<feature type="domain" description="HTH tetR-type" evidence="3">
    <location>
        <begin position="13"/>
        <end position="73"/>
    </location>
</feature>
<dbReference type="PRINTS" id="PR00455">
    <property type="entry name" value="HTHTETR"/>
</dbReference>
<dbReference type="PANTHER" id="PTHR43479">
    <property type="entry name" value="ACREF/ENVCD OPERON REPRESSOR-RELATED"/>
    <property type="match status" value="1"/>
</dbReference>
<feature type="DNA-binding region" description="H-T-H motif" evidence="2">
    <location>
        <begin position="36"/>
        <end position="55"/>
    </location>
</feature>
<dbReference type="PANTHER" id="PTHR43479:SF11">
    <property type="entry name" value="ACREF_ENVCD OPERON REPRESSOR-RELATED"/>
    <property type="match status" value="1"/>
</dbReference>
<dbReference type="SUPFAM" id="SSF48498">
    <property type="entry name" value="Tetracyclin repressor-like, C-terminal domain"/>
    <property type="match status" value="1"/>
</dbReference>
<dbReference type="STRING" id="118062.MCBB_2094"/>
<protein>
    <submittedName>
        <fullName evidence="4">Putative HTH-type transcriptional regulator YttP</fullName>
    </submittedName>
</protein>
<evidence type="ECO:0000256" key="2">
    <source>
        <dbReference type="PROSITE-ProRule" id="PRU00335"/>
    </source>
</evidence>
<dbReference type="SUPFAM" id="SSF46689">
    <property type="entry name" value="Homeodomain-like"/>
    <property type="match status" value="1"/>
</dbReference>
<dbReference type="Pfam" id="PF00440">
    <property type="entry name" value="TetR_N"/>
    <property type="match status" value="1"/>
</dbReference>
<accession>A0A1D3L4U1</accession>
<dbReference type="PROSITE" id="PS50977">
    <property type="entry name" value="HTH_TETR_2"/>
    <property type="match status" value="1"/>
</dbReference>
<dbReference type="InterPro" id="IPR001647">
    <property type="entry name" value="HTH_TetR"/>
</dbReference>
<dbReference type="Gene3D" id="1.10.357.10">
    <property type="entry name" value="Tetracycline Repressor, domain 2"/>
    <property type="match status" value="1"/>
</dbReference>
<dbReference type="Proteomes" id="UP000094707">
    <property type="component" value="Chromosome I"/>
</dbReference>
<keyword evidence="5" id="KW-1185">Reference proteome</keyword>
<evidence type="ECO:0000313" key="4">
    <source>
        <dbReference type="EMBL" id="SCG86637.1"/>
    </source>
</evidence>
<dbReference type="EMBL" id="LT607756">
    <property type="protein sequence ID" value="SCG86637.1"/>
    <property type="molecule type" value="Genomic_DNA"/>
</dbReference>
<sequence length="217" mass="25489">MVMNKTPNEEGKVSTKDKIFQVSIDLFSEKGFNAVSIREIAREVGIRESSIYNHYKNKDAILDTIIEYFMEIMGSSGPQEDVGVDLLTQSPEAFLKCGASMYMDQINTPTMNKIWRIISIEMYQNENIRHIFLESMLEEPLKFWESIFTQLIENKLIKPFDPKILAREYFFFGVYLFFEHFVLRYPDTEESFIDTAKDRLMEHIDFLLSSITLEVEK</sequence>
<dbReference type="PATRIC" id="fig|129848.4.peg.2141"/>
<reference evidence="4 5" key="1">
    <citation type="submission" date="2016-08" db="EMBL/GenBank/DDBJ databases">
        <authorList>
            <person name="Seilhamer J.J."/>
        </authorList>
    </citation>
    <scope>NUCLEOTIDE SEQUENCE [LARGE SCALE GENOMIC DNA]</scope>
    <source>
        <strain evidence="4">Buetzberg</strain>
    </source>
</reference>
<dbReference type="GO" id="GO:0003677">
    <property type="term" value="F:DNA binding"/>
    <property type="evidence" value="ECO:0007669"/>
    <property type="project" value="UniProtKB-UniRule"/>
</dbReference>
<dbReference type="InterPro" id="IPR050624">
    <property type="entry name" value="HTH-type_Tx_Regulator"/>
</dbReference>
<evidence type="ECO:0000256" key="1">
    <source>
        <dbReference type="ARBA" id="ARBA00023125"/>
    </source>
</evidence>